<feature type="signal peptide" evidence="2">
    <location>
        <begin position="1"/>
        <end position="25"/>
    </location>
</feature>
<reference evidence="3 4" key="1">
    <citation type="submission" date="2016-10" db="EMBL/GenBank/DDBJ databases">
        <authorList>
            <person name="de Groot N.N."/>
        </authorList>
    </citation>
    <scope>NUCLEOTIDE SEQUENCE [LARGE SCALE GENOMIC DNA]</scope>
    <source>
        <strain evidence="3 4">DSM 16199</strain>
    </source>
</reference>
<evidence type="ECO:0000256" key="1">
    <source>
        <dbReference type="SAM" id="MobiDB-lite"/>
    </source>
</evidence>
<keyword evidence="2" id="KW-0732">Signal</keyword>
<feature type="chain" id="PRO_5011572678" evidence="2">
    <location>
        <begin position="26"/>
        <end position="102"/>
    </location>
</feature>
<evidence type="ECO:0000313" key="4">
    <source>
        <dbReference type="Proteomes" id="UP000199550"/>
    </source>
</evidence>
<dbReference type="Proteomes" id="UP000199550">
    <property type="component" value="Unassembled WGS sequence"/>
</dbReference>
<proteinExistence type="predicted"/>
<gene>
    <name evidence="3" type="ORF">SAMN04488004_11646</name>
</gene>
<sequence length="102" mass="11186">MSFHAKPALMMAAMMASLAAAPAGAQSLSEMKIADTSPAMRAAFDLNLDLLRVQLDRGKSFNLDTYIQAQRIMNDRSDPSLKASRIENLVNNGNEFDPRRGD</sequence>
<evidence type="ECO:0000313" key="3">
    <source>
        <dbReference type="EMBL" id="SFL37988.1"/>
    </source>
</evidence>
<keyword evidence="4" id="KW-1185">Reference proteome</keyword>
<protein>
    <submittedName>
        <fullName evidence="3">Uncharacterized protein</fullName>
    </submittedName>
</protein>
<feature type="region of interest" description="Disordered" evidence="1">
    <location>
        <begin position="83"/>
        <end position="102"/>
    </location>
</feature>
<dbReference type="RefSeq" id="WP_090190501.1">
    <property type="nucleotide sequence ID" value="NZ_CAXYBM010000013.1"/>
</dbReference>
<name>A0A1I4H6R9_9RHOB</name>
<dbReference type="OrthoDB" id="9960354at2"/>
<evidence type="ECO:0000256" key="2">
    <source>
        <dbReference type="SAM" id="SignalP"/>
    </source>
</evidence>
<dbReference type="EMBL" id="FOTF01000016">
    <property type="protein sequence ID" value="SFL37988.1"/>
    <property type="molecule type" value="Genomic_DNA"/>
</dbReference>
<accession>A0A1I4H6R9</accession>
<dbReference type="AlphaFoldDB" id="A0A1I4H6R9"/>
<organism evidence="3 4">
    <name type="scientific">Loktanella salsilacus</name>
    <dbReference type="NCBI Taxonomy" id="195913"/>
    <lineage>
        <taxon>Bacteria</taxon>
        <taxon>Pseudomonadati</taxon>
        <taxon>Pseudomonadota</taxon>
        <taxon>Alphaproteobacteria</taxon>
        <taxon>Rhodobacterales</taxon>
        <taxon>Roseobacteraceae</taxon>
        <taxon>Loktanella</taxon>
    </lineage>
</organism>